<dbReference type="AlphaFoldDB" id="A0A3D8IW01"/>
<keyword evidence="7" id="KW-1185">Reference proteome</keyword>
<dbReference type="InterPro" id="IPR023170">
    <property type="entry name" value="HhH_base_excis_C"/>
</dbReference>
<dbReference type="GO" id="GO:0046872">
    <property type="term" value="F:metal ion binding"/>
    <property type="evidence" value="ECO:0007669"/>
    <property type="project" value="UniProtKB-KW"/>
</dbReference>
<gene>
    <name evidence="6" type="ORF">CQA62_01970</name>
</gene>
<dbReference type="EMBL" id="NXLU01000002">
    <property type="protein sequence ID" value="RDU69438.1"/>
    <property type="molecule type" value="Genomic_DNA"/>
</dbReference>
<dbReference type="InterPro" id="IPR003265">
    <property type="entry name" value="HhH-GPD_domain"/>
</dbReference>
<evidence type="ECO:0000256" key="4">
    <source>
        <dbReference type="ARBA" id="ARBA00023014"/>
    </source>
</evidence>
<accession>A0A3D8IW01</accession>
<organism evidence="6 7">
    <name type="scientific">Helicobacter cholecystus</name>
    <dbReference type="NCBI Taxonomy" id="45498"/>
    <lineage>
        <taxon>Bacteria</taxon>
        <taxon>Pseudomonadati</taxon>
        <taxon>Campylobacterota</taxon>
        <taxon>Epsilonproteobacteria</taxon>
        <taxon>Campylobacterales</taxon>
        <taxon>Helicobacteraceae</taxon>
        <taxon>Helicobacter</taxon>
    </lineage>
</organism>
<dbReference type="PANTHER" id="PTHR10359:SF19">
    <property type="entry name" value="DNA REPAIR GLYCOSYLASE MJ1434-RELATED"/>
    <property type="match status" value="1"/>
</dbReference>
<dbReference type="CDD" id="cd00056">
    <property type="entry name" value="ENDO3c"/>
    <property type="match status" value="1"/>
</dbReference>
<dbReference type="GO" id="GO:0006284">
    <property type="term" value="P:base-excision repair"/>
    <property type="evidence" value="ECO:0007669"/>
    <property type="project" value="InterPro"/>
</dbReference>
<comment type="caution">
    <text evidence="6">The sequence shown here is derived from an EMBL/GenBank/DDBJ whole genome shotgun (WGS) entry which is preliminary data.</text>
</comment>
<evidence type="ECO:0000256" key="3">
    <source>
        <dbReference type="ARBA" id="ARBA00023004"/>
    </source>
</evidence>
<evidence type="ECO:0000259" key="5">
    <source>
        <dbReference type="SMART" id="SM00478"/>
    </source>
</evidence>
<sequence>MQIQNSFELLSYLKTLDLLDQSPSWWWPNYGSFEVVVGAILTQNTRWENVQKSLQNLHSSKILQNQNEEDLISLCRSDDKILASLIAPSGFANQKSKRLILLATNILEEFGNFESFVNNVSAEWLIAQKGIGAESRDCILNYACLREVMVVDRYTQRLLASLGYEMFTYDEIQNWLMGGLEWGDLNTLYPKEVSLAQIYARYHGKIVELGKRGAKDLKDLK</sequence>
<dbReference type="GO" id="GO:0003824">
    <property type="term" value="F:catalytic activity"/>
    <property type="evidence" value="ECO:0007669"/>
    <property type="project" value="InterPro"/>
</dbReference>
<keyword evidence="3" id="KW-0408">Iron</keyword>
<proteinExistence type="predicted"/>
<evidence type="ECO:0000313" key="6">
    <source>
        <dbReference type="EMBL" id="RDU69438.1"/>
    </source>
</evidence>
<name>A0A3D8IW01_9HELI</name>
<dbReference type="RefSeq" id="WP_104724610.1">
    <property type="nucleotide sequence ID" value="NZ_FZNE01000003.1"/>
</dbReference>
<dbReference type="PIRSF" id="PIRSF001435">
    <property type="entry name" value="Nth"/>
    <property type="match status" value="1"/>
</dbReference>
<dbReference type="Proteomes" id="UP000257067">
    <property type="component" value="Unassembled WGS sequence"/>
</dbReference>
<keyword evidence="4" id="KW-0411">Iron-sulfur</keyword>
<evidence type="ECO:0000313" key="7">
    <source>
        <dbReference type="Proteomes" id="UP000257067"/>
    </source>
</evidence>
<keyword evidence="1" id="KW-0004">4Fe-4S</keyword>
<dbReference type="Gene3D" id="1.10.1670.10">
    <property type="entry name" value="Helix-hairpin-Helix base-excision DNA repair enzymes (C-terminal)"/>
    <property type="match status" value="1"/>
</dbReference>
<dbReference type="SMART" id="SM00478">
    <property type="entry name" value="ENDO3c"/>
    <property type="match status" value="1"/>
</dbReference>
<evidence type="ECO:0000256" key="2">
    <source>
        <dbReference type="ARBA" id="ARBA00022723"/>
    </source>
</evidence>
<dbReference type="NCBIfam" id="NF010494">
    <property type="entry name" value="PRK13913.1"/>
    <property type="match status" value="1"/>
</dbReference>
<evidence type="ECO:0000256" key="1">
    <source>
        <dbReference type="ARBA" id="ARBA00022485"/>
    </source>
</evidence>
<dbReference type="InterPro" id="IPR011257">
    <property type="entry name" value="DNA_glycosylase"/>
</dbReference>
<protein>
    <submittedName>
        <fullName evidence="6">3-methyladenine DNA glycosylase</fullName>
    </submittedName>
</protein>
<dbReference type="Pfam" id="PF00730">
    <property type="entry name" value="HhH-GPD"/>
    <property type="match status" value="1"/>
</dbReference>
<keyword evidence="2" id="KW-0479">Metal-binding</keyword>
<dbReference type="SUPFAM" id="SSF48150">
    <property type="entry name" value="DNA-glycosylase"/>
    <property type="match status" value="1"/>
</dbReference>
<dbReference type="PANTHER" id="PTHR10359">
    <property type="entry name" value="A/G-SPECIFIC ADENINE GLYCOSYLASE/ENDONUCLEASE III"/>
    <property type="match status" value="1"/>
</dbReference>
<dbReference type="Gene3D" id="1.10.340.30">
    <property type="entry name" value="Hypothetical protein, domain 2"/>
    <property type="match status" value="1"/>
</dbReference>
<dbReference type="OrthoDB" id="9802365at2"/>
<dbReference type="GO" id="GO:0051539">
    <property type="term" value="F:4 iron, 4 sulfur cluster binding"/>
    <property type="evidence" value="ECO:0007669"/>
    <property type="project" value="UniProtKB-KW"/>
</dbReference>
<reference evidence="6 7" key="1">
    <citation type="submission" date="2018-04" db="EMBL/GenBank/DDBJ databases">
        <title>Novel Campyloabacter and Helicobacter Species and Strains.</title>
        <authorList>
            <person name="Mannion A.J."/>
            <person name="Shen Z."/>
            <person name="Fox J.G."/>
        </authorList>
    </citation>
    <scope>NUCLEOTIDE SEQUENCE [LARGE SCALE GENOMIC DNA]</scope>
    <source>
        <strain evidence="6 7">ATCC 700242</strain>
    </source>
</reference>
<feature type="domain" description="HhH-GPD" evidence="5">
    <location>
        <begin position="41"/>
        <end position="212"/>
    </location>
</feature>